<gene>
    <name evidence="1" type="ORF">HPLM_LOCUS11621</name>
</gene>
<dbReference type="Proteomes" id="UP000268014">
    <property type="component" value="Unassembled WGS sequence"/>
</dbReference>
<evidence type="ECO:0000313" key="1">
    <source>
        <dbReference type="EMBL" id="VDO43361.1"/>
    </source>
</evidence>
<proteinExistence type="predicted"/>
<dbReference type="WBParaSite" id="HPLM_0001162901-mRNA-1">
    <property type="protein sequence ID" value="HPLM_0001162901-mRNA-1"/>
    <property type="gene ID" value="HPLM_0001162901"/>
</dbReference>
<dbReference type="AlphaFoldDB" id="A0A0N4WKL3"/>
<reference evidence="3" key="1">
    <citation type="submission" date="2017-02" db="UniProtKB">
        <authorList>
            <consortium name="WormBaseParasite"/>
        </authorList>
    </citation>
    <scope>IDENTIFICATION</scope>
</reference>
<name>A0A0N4WKL3_HAEPC</name>
<evidence type="ECO:0000313" key="3">
    <source>
        <dbReference type="WBParaSite" id="HPLM_0001162901-mRNA-1"/>
    </source>
</evidence>
<keyword evidence="2" id="KW-1185">Reference proteome</keyword>
<organism evidence="3">
    <name type="scientific">Haemonchus placei</name>
    <name type="common">Barber's pole worm</name>
    <dbReference type="NCBI Taxonomy" id="6290"/>
    <lineage>
        <taxon>Eukaryota</taxon>
        <taxon>Metazoa</taxon>
        <taxon>Ecdysozoa</taxon>
        <taxon>Nematoda</taxon>
        <taxon>Chromadorea</taxon>
        <taxon>Rhabditida</taxon>
        <taxon>Rhabditina</taxon>
        <taxon>Rhabditomorpha</taxon>
        <taxon>Strongyloidea</taxon>
        <taxon>Trichostrongylidae</taxon>
        <taxon>Haemonchus</taxon>
    </lineage>
</organism>
<protein>
    <submittedName>
        <fullName evidence="3">Orphan protein</fullName>
    </submittedName>
</protein>
<sequence length="46" mass="5270">MNKLFVICRQHSAKSSQTLTTNCRRGSCSSHTTANVKTLLISRFWR</sequence>
<evidence type="ECO:0000313" key="2">
    <source>
        <dbReference type="Proteomes" id="UP000268014"/>
    </source>
</evidence>
<dbReference type="EMBL" id="UZAF01017618">
    <property type="protein sequence ID" value="VDO43361.1"/>
    <property type="molecule type" value="Genomic_DNA"/>
</dbReference>
<reference evidence="1 2" key="2">
    <citation type="submission" date="2018-11" db="EMBL/GenBank/DDBJ databases">
        <authorList>
            <consortium name="Pathogen Informatics"/>
        </authorList>
    </citation>
    <scope>NUCLEOTIDE SEQUENCE [LARGE SCALE GENOMIC DNA]</scope>
    <source>
        <strain evidence="1 2">MHpl1</strain>
    </source>
</reference>
<accession>A0A0N4WKL3</accession>